<organism evidence="1 2">
    <name type="scientific">Sulfoacidibacillus ferrooxidans</name>
    <dbReference type="NCBI Taxonomy" id="2005001"/>
    <lineage>
        <taxon>Bacteria</taxon>
        <taxon>Bacillati</taxon>
        <taxon>Bacillota</taxon>
        <taxon>Bacilli</taxon>
        <taxon>Bacillales</taxon>
        <taxon>Alicyclobacillaceae</taxon>
        <taxon>Sulfoacidibacillus</taxon>
    </lineage>
</organism>
<protein>
    <submittedName>
        <fullName evidence="1">Uncharacterized protein</fullName>
    </submittedName>
</protein>
<dbReference type="Proteomes" id="UP001139263">
    <property type="component" value="Unassembled WGS sequence"/>
</dbReference>
<dbReference type="AlphaFoldDB" id="A0A9X1VA90"/>
<evidence type="ECO:0000313" key="1">
    <source>
        <dbReference type="EMBL" id="MCI0184263.1"/>
    </source>
</evidence>
<evidence type="ECO:0000313" key="2">
    <source>
        <dbReference type="Proteomes" id="UP001139263"/>
    </source>
</evidence>
<proteinExistence type="predicted"/>
<reference evidence="1" key="1">
    <citation type="submission" date="2022-03" db="EMBL/GenBank/DDBJ databases">
        <title>Draft Genome Sequence of Firmicute Strain S0AB, a Heterotrophic Iron/Sulfur-Oxidizing Extreme Acidophile.</title>
        <authorList>
            <person name="Vergara E."/>
            <person name="Pakostova E."/>
            <person name="Johnson D.B."/>
            <person name="Holmes D.S."/>
        </authorList>
    </citation>
    <scope>NUCLEOTIDE SEQUENCE</scope>
    <source>
        <strain evidence="1">S0AB</strain>
    </source>
</reference>
<sequence length="170" mass="18692">MLPALAALLLTLIVLFGGLQVYRTYDVIQPLEDHLSHIPEVHDVQVNETSQTPSVTVSLGPVQDLQTTYMQIQSDVASSLGGPINIILKDHPSKVLTNVFENIQPILNQGIAQGMYVSMIKELDASAKEQHVQCTVTMNSQDIFIQLTQNKNYLYSIVPYTNKALGGDGQ</sequence>
<gene>
    <name evidence="1" type="ORF">MM817_02558</name>
</gene>
<dbReference type="EMBL" id="JALBUF010000011">
    <property type="protein sequence ID" value="MCI0184263.1"/>
    <property type="molecule type" value="Genomic_DNA"/>
</dbReference>
<accession>A0A9X1VA90</accession>
<comment type="caution">
    <text evidence="1">The sequence shown here is derived from an EMBL/GenBank/DDBJ whole genome shotgun (WGS) entry which is preliminary data.</text>
</comment>
<keyword evidence="2" id="KW-1185">Reference proteome</keyword>
<name>A0A9X1VA90_9BACL</name>